<sequence length="396" mass="42408">MAYHAKAWILGVAALAFFGPAAAVEGPLTGVWRGPYGVFVLDQQGATVRGSTFYNEATLQGTLDGETLRFHWRDALGQEGDASLRLDPDQAELQVEWPLGGEAGLPVSWRAIRYAEPAAPPGQRSRWRVVMDLRDFPEAAGQVTGSADLFFAGDRVAGWLSGHFVPVAPDTGAPLAEGVEGIMVSYRIEGQQAGDTLRLSLLNPHDDSMTEAVVARRPEGLVGTWRDQSPSSGPLAAPPQQGTIHLTPEEGPPTPTPTEEAKARHRRLWQVAQHVGEAWASPLGGDPRRAIQAMIQRGAFKDAVQAADQMAQAAAAAGLPTLQADAMLLRANALSADGFFAEARDAYTRLQTHPGATAFHQDMAEAGLLSLSLHIGSVQPLAVPPLLRWPWPRMTP</sequence>
<dbReference type="Proteomes" id="UP000033220">
    <property type="component" value="Chromosome DSM 122"/>
</dbReference>
<dbReference type="EMBL" id="HE663493">
    <property type="protein sequence ID" value="CCG09462.1"/>
    <property type="molecule type" value="Genomic_DNA"/>
</dbReference>
<evidence type="ECO:0000313" key="3">
    <source>
        <dbReference type="EMBL" id="CCG09462.1"/>
    </source>
</evidence>
<name>H6SPD7_PARPM</name>
<keyword evidence="4" id="KW-1185">Reference proteome</keyword>
<dbReference type="AlphaFoldDB" id="H6SPD7"/>
<dbReference type="HOGENOM" id="CLU_696136_0_0_5"/>
<keyword evidence="2" id="KW-0732">Signal</keyword>
<proteinExistence type="predicted"/>
<dbReference type="RefSeq" id="WP_014416092.1">
    <property type="nucleotide sequence ID" value="NC_017059.1"/>
</dbReference>
<dbReference type="PATRIC" id="fig|1150469.3.peg.3207"/>
<accession>H6SPD7</accession>
<feature type="region of interest" description="Disordered" evidence="1">
    <location>
        <begin position="223"/>
        <end position="261"/>
    </location>
</feature>
<feature type="chain" id="PRO_5003606504" evidence="2">
    <location>
        <begin position="24"/>
        <end position="396"/>
    </location>
</feature>
<dbReference type="KEGG" id="rpm:RSPPHO_02836"/>
<evidence type="ECO:0000256" key="1">
    <source>
        <dbReference type="SAM" id="MobiDB-lite"/>
    </source>
</evidence>
<gene>
    <name evidence="3" type="ORF">RSPPHO_02836</name>
</gene>
<reference evidence="3 4" key="1">
    <citation type="submission" date="2012-02" db="EMBL/GenBank/DDBJ databases">
        <title>Shotgun genome sequence of Phaeospirillum photometricum DSM 122.</title>
        <authorList>
            <person name="Duquesne K."/>
            <person name="Sturgis J."/>
        </authorList>
    </citation>
    <scope>NUCLEOTIDE SEQUENCE [LARGE SCALE GENOMIC DNA]</scope>
    <source>
        <strain evidence="4">DSM122</strain>
    </source>
</reference>
<evidence type="ECO:0000256" key="2">
    <source>
        <dbReference type="SAM" id="SignalP"/>
    </source>
</evidence>
<dbReference type="STRING" id="1150469.RSPPHO_02836"/>
<feature type="signal peptide" evidence="2">
    <location>
        <begin position="1"/>
        <end position="23"/>
    </location>
</feature>
<organism evidence="3 4">
    <name type="scientific">Pararhodospirillum photometricum DSM 122</name>
    <dbReference type="NCBI Taxonomy" id="1150469"/>
    <lineage>
        <taxon>Bacteria</taxon>
        <taxon>Pseudomonadati</taxon>
        <taxon>Pseudomonadota</taxon>
        <taxon>Alphaproteobacteria</taxon>
        <taxon>Rhodospirillales</taxon>
        <taxon>Rhodospirillaceae</taxon>
        <taxon>Pararhodospirillum</taxon>
    </lineage>
</organism>
<protein>
    <submittedName>
        <fullName evidence="3">Uncharacterized protein</fullName>
    </submittedName>
</protein>
<evidence type="ECO:0000313" key="4">
    <source>
        <dbReference type="Proteomes" id="UP000033220"/>
    </source>
</evidence>